<sequence length="261" mass="30613">MRLSCLILTKNNGKTLDYAMRSIFPYANEIVLLDSGSDDNTLDIAKKYTNKILYHEFDGNFGNQKNYGMKYCTGDWIFILDADELVGKNFYRCFYYLNSSYRSIALPRCHIIDIQNEKQLITPTHYYDWQTRFIRNDGKAFYAGNPVHHALQGNKPRLHCCEANIFHLDFLINDYKARKKKVEYYDSIADAGFPTMYLPENYPYHTISLMELPEDNILRDLKANLAFNRYELNDSVLITSREKVKWILRQFVSRVRGTVGV</sequence>
<evidence type="ECO:0000313" key="3">
    <source>
        <dbReference type="Proteomes" id="UP000433181"/>
    </source>
</evidence>
<evidence type="ECO:0000259" key="1">
    <source>
        <dbReference type="Pfam" id="PF00535"/>
    </source>
</evidence>
<name>A0A6I2UIB1_9FIRM</name>
<gene>
    <name evidence="2" type="ORF">FYJ84_09935</name>
</gene>
<accession>A0A6I2UIB1</accession>
<keyword evidence="2" id="KW-0808">Transferase</keyword>
<feature type="domain" description="Glycosyltransferase 2-like" evidence="1">
    <location>
        <begin position="4"/>
        <end position="109"/>
    </location>
</feature>
<dbReference type="Pfam" id="PF00535">
    <property type="entry name" value="Glycos_transf_2"/>
    <property type="match status" value="1"/>
</dbReference>
<dbReference type="PANTHER" id="PTHR43630:SF2">
    <property type="entry name" value="GLYCOSYLTRANSFERASE"/>
    <property type="match status" value="1"/>
</dbReference>
<reference evidence="2 3" key="1">
    <citation type="submission" date="2019-08" db="EMBL/GenBank/DDBJ databases">
        <title>In-depth cultivation of the pig gut microbiome towards novel bacterial diversity and tailored functional studies.</title>
        <authorList>
            <person name="Wylensek D."/>
            <person name="Hitch T.C.A."/>
            <person name="Clavel T."/>
        </authorList>
    </citation>
    <scope>NUCLEOTIDE SEQUENCE [LARGE SCALE GENOMIC DNA]</scope>
    <source>
        <strain evidence="2 3">WCA-693-APC-5D-A</strain>
    </source>
</reference>
<protein>
    <submittedName>
        <fullName evidence="2">Glycosyltransferase</fullName>
    </submittedName>
</protein>
<proteinExistence type="predicted"/>
<dbReference type="RefSeq" id="WP_154407475.1">
    <property type="nucleotide sequence ID" value="NZ_VUNR01000020.1"/>
</dbReference>
<dbReference type="PANTHER" id="PTHR43630">
    <property type="entry name" value="POLY-BETA-1,6-N-ACETYL-D-GLUCOSAMINE SYNTHASE"/>
    <property type="match status" value="1"/>
</dbReference>
<dbReference type="GeneID" id="96779243"/>
<dbReference type="Proteomes" id="UP000433181">
    <property type="component" value="Unassembled WGS sequence"/>
</dbReference>
<dbReference type="InterPro" id="IPR029044">
    <property type="entry name" value="Nucleotide-diphossugar_trans"/>
</dbReference>
<keyword evidence="3" id="KW-1185">Reference proteome</keyword>
<dbReference type="Gene3D" id="3.90.550.10">
    <property type="entry name" value="Spore Coat Polysaccharide Biosynthesis Protein SpsA, Chain A"/>
    <property type="match status" value="1"/>
</dbReference>
<dbReference type="EMBL" id="VUNR01000020">
    <property type="protein sequence ID" value="MSU09304.1"/>
    <property type="molecule type" value="Genomic_DNA"/>
</dbReference>
<evidence type="ECO:0000313" key="2">
    <source>
        <dbReference type="EMBL" id="MSU09304.1"/>
    </source>
</evidence>
<dbReference type="GO" id="GO:0016740">
    <property type="term" value="F:transferase activity"/>
    <property type="evidence" value="ECO:0007669"/>
    <property type="project" value="UniProtKB-KW"/>
</dbReference>
<dbReference type="AlphaFoldDB" id="A0A6I2UIB1"/>
<organism evidence="2 3">
    <name type="scientific">Anaerovibrio slackiae</name>
    <dbReference type="NCBI Taxonomy" id="2652309"/>
    <lineage>
        <taxon>Bacteria</taxon>
        <taxon>Bacillati</taxon>
        <taxon>Bacillota</taxon>
        <taxon>Negativicutes</taxon>
        <taxon>Selenomonadales</taxon>
        <taxon>Selenomonadaceae</taxon>
        <taxon>Anaerovibrio</taxon>
    </lineage>
</organism>
<dbReference type="InterPro" id="IPR001173">
    <property type="entry name" value="Glyco_trans_2-like"/>
</dbReference>
<dbReference type="SUPFAM" id="SSF53448">
    <property type="entry name" value="Nucleotide-diphospho-sugar transferases"/>
    <property type="match status" value="1"/>
</dbReference>
<comment type="caution">
    <text evidence="2">The sequence shown here is derived from an EMBL/GenBank/DDBJ whole genome shotgun (WGS) entry which is preliminary data.</text>
</comment>